<keyword evidence="4" id="KW-0472">Membrane</keyword>
<dbReference type="SMART" id="SM00326">
    <property type="entry name" value="SH3"/>
    <property type="match status" value="1"/>
</dbReference>
<keyword evidence="4" id="KW-0812">Transmembrane</keyword>
<evidence type="ECO:0000256" key="2">
    <source>
        <dbReference type="PROSITE-ProRule" id="PRU00192"/>
    </source>
</evidence>
<evidence type="ECO:0000256" key="1">
    <source>
        <dbReference type="ARBA" id="ARBA00022443"/>
    </source>
</evidence>
<evidence type="ECO:0000313" key="7">
    <source>
        <dbReference type="Proteomes" id="UP000054988"/>
    </source>
</evidence>
<dbReference type="Gene3D" id="2.30.30.40">
    <property type="entry name" value="SH3 Domains"/>
    <property type="match status" value="1"/>
</dbReference>
<dbReference type="InterPro" id="IPR036028">
    <property type="entry name" value="SH3-like_dom_sf"/>
</dbReference>
<feature type="domain" description="SH3" evidence="5">
    <location>
        <begin position="301"/>
        <end position="364"/>
    </location>
</feature>
<feature type="compositionally biased region" description="Pro residues" evidence="3">
    <location>
        <begin position="196"/>
        <end position="221"/>
    </location>
</feature>
<dbReference type="SUPFAM" id="SSF50044">
    <property type="entry name" value="SH3-domain"/>
    <property type="match status" value="1"/>
</dbReference>
<evidence type="ECO:0000259" key="5">
    <source>
        <dbReference type="PROSITE" id="PS50002"/>
    </source>
</evidence>
<protein>
    <recommendedName>
        <fullName evidence="5">SH3 domain-containing protein</fullName>
    </recommendedName>
</protein>
<dbReference type="Pfam" id="PF14604">
    <property type="entry name" value="SH3_9"/>
    <property type="match status" value="1"/>
</dbReference>
<organism evidence="6 7">
    <name type="scientific">Moniliophthora roreri</name>
    <name type="common">Frosty pod rot fungus</name>
    <name type="synonym">Monilia roreri</name>
    <dbReference type="NCBI Taxonomy" id="221103"/>
    <lineage>
        <taxon>Eukaryota</taxon>
        <taxon>Fungi</taxon>
        <taxon>Dikarya</taxon>
        <taxon>Basidiomycota</taxon>
        <taxon>Agaricomycotina</taxon>
        <taxon>Agaricomycetes</taxon>
        <taxon>Agaricomycetidae</taxon>
        <taxon>Agaricales</taxon>
        <taxon>Marasmiineae</taxon>
        <taxon>Marasmiaceae</taxon>
        <taxon>Moniliophthora</taxon>
    </lineage>
</organism>
<feature type="region of interest" description="Disordered" evidence="3">
    <location>
        <begin position="184"/>
        <end position="285"/>
    </location>
</feature>
<keyword evidence="4" id="KW-1133">Transmembrane helix</keyword>
<dbReference type="AlphaFoldDB" id="A0A0W0GCH6"/>
<accession>A0A0W0GCH6</accession>
<dbReference type="InterPro" id="IPR001452">
    <property type="entry name" value="SH3_domain"/>
</dbReference>
<comment type="caution">
    <text evidence="6">The sequence shown here is derived from an EMBL/GenBank/DDBJ whole genome shotgun (WGS) entry which is preliminary data.</text>
</comment>
<feature type="compositionally biased region" description="Low complexity" evidence="3">
    <location>
        <begin position="276"/>
        <end position="285"/>
    </location>
</feature>
<name>A0A0W0GCH6_MONRR</name>
<evidence type="ECO:0000256" key="3">
    <source>
        <dbReference type="SAM" id="MobiDB-lite"/>
    </source>
</evidence>
<reference evidence="6 7" key="1">
    <citation type="submission" date="2015-12" db="EMBL/GenBank/DDBJ databases">
        <title>Draft genome sequence of Moniliophthora roreri, the causal agent of frosty pod rot of cacao.</title>
        <authorList>
            <person name="Aime M.C."/>
            <person name="Diaz-Valderrama J.R."/>
            <person name="Kijpornyongpan T."/>
            <person name="Phillips-Mora W."/>
        </authorList>
    </citation>
    <scope>NUCLEOTIDE SEQUENCE [LARGE SCALE GENOMIC DNA]</scope>
    <source>
        <strain evidence="6 7">MCA 2952</strain>
    </source>
</reference>
<feature type="region of interest" description="Disordered" evidence="3">
    <location>
        <begin position="1"/>
        <end position="26"/>
    </location>
</feature>
<feature type="compositionally biased region" description="Polar residues" evidence="3">
    <location>
        <begin position="17"/>
        <end position="26"/>
    </location>
</feature>
<dbReference type="PROSITE" id="PS50002">
    <property type="entry name" value="SH3"/>
    <property type="match status" value="1"/>
</dbReference>
<dbReference type="EMBL" id="LATX01000437">
    <property type="protein sequence ID" value="KTB46243.1"/>
    <property type="molecule type" value="Genomic_DNA"/>
</dbReference>
<sequence length="384" mass="41693">MRATILKRAPHPAIDPSTGQAISTEPPSNNYAKEIVANTIPPSTIALAVVLAVCVLGIISGCIYWKVKKRRRSQSSGIRPYVARSPQSTLFGSEKGDVESTAGHSSITLEKPDKAFIPDPFPYEQHGGWVPQIRNYRGVPVKNGQLPGHVKAAREGRRWLKSLSRSGLSDKSLMTPPPSYIVANGGDRLSHSDTPRGPPVIPLPPTPPDFDTTPPTPPTPPASQKLGVFKPSPLSTTEPIPGSRFSVSPLPKTPGGVEPLPSPARTTSFAHQQQHSGSKSPFRSSFSTKHLSFKSAKGGLPLPRLMTVINTFEPSLDDELLIQIGETIRLLEEYNDGWCLVQRIGKADSPRGVVPRFCLVERETVIPTSSSRRNLIKSIQIAKW</sequence>
<evidence type="ECO:0000313" key="6">
    <source>
        <dbReference type="EMBL" id="KTB46243.1"/>
    </source>
</evidence>
<keyword evidence="1 2" id="KW-0728">SH3 domain</keyword>
<gene>
    <name evidence="6" type="ORF">WG66_1182</name>
</gene>
<feature type="compositionally biased region" description="Polar residues" evidence="3">
    <location>
        <begin position="264"/>
        <end position="275"/>
    </location>
</feature>
<dbReference type="CDD" id="cd11854">
    <property type="entry name" value="SH3_Fus1p"/>
    <property type="match status" value="1"/>
</dbReference>
<evidence type="ECO:0000256" key="4">
    <source>
        <dbReference type="SAM" id="Phobius"/>
    </source>
</evidence>
<proteinExistence type="predicted"/>
<dbReference type="Proteomes" id="UP000054988">
    <property type="component" value="Unassembled WGS sequence"/>
</dbReference>
<dbReference type="InterPro" id="IPR035521">
    <property type="entry name" value="Fus1_SH3"/>
</dbReference>
<feature type="transmembrane region" description="Helical" evidence="4">
    <location>
        <begin position="45"/>
        <end position="65"/>
    </location>
</feature>